<dbReference type="InterPro" id="IPR004447">
    <property type="entry name" value="Peptidase_S41A"/>
</dbReference>
<evidence type="ECO:0000256" key="2">
    <source>
        <dbReference type="ARBA" id="ARBA00022670"/>
    </source>
</evidence>
<dbReference type="EMBL" id="LBZM01000011">
    <property type="protein sequence ID" value="KKR72136.1"/>
    <property type="molecule type" value="Genomic_DNA"/>
</dbReference>
<evidence type="ECO:0000256" key="5">
    <source>
        <dbReference type="RuleBase" id="RU004404"/>
    </source>
</evidence>
<dbReference type="PANTHER" id="PTHR32060:SF30">
    <property type="entry name" value="CARBOXY-TERMINAL PROCESSING PROTEASE CTPA"/>
    <property type="match status" value="1"/>
</dbReference>
<dbReference type="InterPro" id="IPR005151">
    <property type="entry name" value="Tail-specific_protease"/>
</dbReference>
<protein>
    <submittedName>
        <fullName evidence="7">Carboxyl-terminal protease</fullName>
    </submittedName>
</protein>
<dbReference type="InterPro" id="IPR029045">
    <property type="entry name" value="ClpP/crotonase-like_dom_sf"/>
</dbReference>
<evidence type="ECO:0000313" key="8">
    <source>
        <dbReference type="Proteomes" id="UP000034664"/>
    </source>
</evidence>
<dbReference type="NCBIfam" id="TIGR00225">
    <property type="entry name" value="prc"/>
    <property type="match status" value="1"/>
</dbReference>
<dbReference type="Gene3D" id="3.90.226.10">
    <property type="entry name" value="2-enoyl-CoA Hydratase, Chain A, domain 1"/>
    <property type="match status" value="1"/>
</dbReference>
<dbReference type="GO" id="GO:0006508">
    <property type="term" value="P:proteolysis"/>
    <property type="evidence" value="ECO:0007669"/>
    <property type="project" value="UniProtKB-KW"/>
</dbReference>
<organism evidence="7 8">
    <name type="scientific">Candidatus Roizmanbacteria bacterium GW2011_GWB1_40_7</name>
    <dbReference type="NCBI Taxonomy" id="1618482"/>
    <lineage>
        <taxon>Bacteria</taxon>
        <taxon>Candidatus Roizmaniibacteriota</taxon>
    </lineage>
</organism>
<dbReference type="Proteomes" id="UP000034664">
    <property type="component" value="Unassembled WGS sequence"/>
</dbReference>
<keyword evidence="4 5" id="KW-0720">Serine protease</keyword>
<dbReference type="InterPro" id="IPR001478">
    <property type="entry name" value="PDZ"/>
</dbReference>
<gene>
    <name evidence="7" type="ORF">UU14_C0011G0026</name>
</gene>
<dbReference type="Gene3D" id="3.30.750.44">
    <property type="match status" value="1"/>
</dbReference>
<comment type="caution">
    <text evidence="7">The sequence shown here is derived from an EMBL/GenBank/DDBJ whole genome shotgun (WGS) entry which is preliminary data.</text>
</comment>
<dbReference type="CDD" id="cd07560">
    <property type="entry name" value="Peptidase_S41_CPP"/>
    <property type="match status" value="1"/>
</dbReference>
<accession>A0A0G0TBG0</accession>
<dbReference type="Pfam" id="PF22694">
    <property type="entry name" value="CtpB_N-like"/>
    <property type="match status" value="1"/>
</dbReference>
<dbReference type="AlphaFoldDB" id="A0A0G0TBG0"/>
<keyword evidence="2 5" id="KW-0645">Protease</keyword>
<dbReference type="CDD" id="cd06782">
    <property type="entry name" value="cpPDZ_CPP-like"/>
    <property type="match status" value="1"/>
</dbReference>
<evidence type="ECO:0000256" key="3">
    <source>
        <dbReference type="ARBA" id="ARBA00022801"/>
    </source>
</evidence>
<evidence type="ECO:0000256" key="4">
    <source>
        <dbReference type="ARBA" id="ARBA00022825"/>
    </source>
</evidence>
<evidence type="ECO:0000259" key="6">
    <source>
        <dbReference type="PROSITE" id="PS50106"/>
    </source>
</evidence>
<dbReference type="GO" id="GO:0004175">
    <property type="term" value="F:endopeptidase activity"/>
    <property type="evidence" value="ECO:0007669"/>
    <property type="project" value="TreeGrafter"/>
</dbReference>
<sequence length="420" mass="45692">MIRTVILIIAFSLLSGGGGYWLGTHEVDVSWEGYSPQASVVNTTAPENRDVDFSLFWDVWDRLEQNYIDDEKIDPEKMVYGAIKGMTASLGDPYTVFLPPEDNEKAREDLQGEFDGIGAQLGMKDERIVVIAPLKGMPAEKAGIKSGDFIIQVDGVDTFGWTVPEAVEKIRGPKGEKVTLSVFRDGLEAPVDIEVIRDTIEVPTVETEYADTIAQGTPEQEPANFKDGVAIIRLHQFGEQTNHQWDVAVNEIIKTCNAGTVACEGVILDVRNNPGGFLDGSVYVASEFLKDGLVVTQEHSSGQSLEYTVNRKGRLLTQPLAVLINRGSASASEIVAGALKVRGRATIVGETSFGKGSVQERIELPHDAGLHVTTAKWILPDGSWINEVGVSPDIEVVDDPTTADVDEQLDKAIEVLKSKE</sequence>
<dbReference type="SMART" id="SM00245">
    <property type="entry name" value="TSPc"/>
    <property type="match status" value="1"/>
</dbReference>
<evidence type="ECO:0000256" key="1">
    <source>
        <dbReference type="ARBA" id="ARBA00009179"/>
    </source>
</evidence>
<dbReference type="InterPro" id="IPR055210">
    <property type="entry name" value="CtpA/B_N"/>
</dbReference>
<reference evidence="7 8" key="1">
    <citation type="journal article" date="2015" name="Nature">
        <title>rRNA introns, odd ribosomes, and small enigmatic genomes across a large radiation of phyla.</title>
        <authorList>
            <person name="Brown C.T."/>
            <person name="Hug L.A."/>
            <person name="Thomas B.C."/>
            <person name="Sharon I."/>
            <person name="Castelle C.J."/>
            <person name="Singh A."/>
            <person name="Wilkins M.J."/>
            <person name="Williams K.H."/>
            <person name="Banfield J.F."/>
        </authorList>
    </citation>
    <scope>NUCLEOTIDE SEQUENCE [LARGE SCALE GENOMIC DNA]</scope>
</reference>
<dbReference type="GO" id="GO:0030288">
    <property type="term" value="C:outer membrane-bounded periplasmic space"/>
    <property type="evidence" value="ECO:0007669"/>
    <property type="project" value="TreeGrafter"/>
</dbReference>
<comment type="similarity">
    <text evidence="1 5">Belongs to the peptidase S41A family.</text>
</comment>
<evidence type="ECO:0000313" key="7">
    <source>
        <dbReference type="EMBL" id="KKR72136.1"/>
    </source>
</evidence>
<dbReference type="GO" id="GO:0007165">
    <property type="term" value="P:signal transduction"/>
    <property type="evidence" value="ECO:0007669"/>
    <property type="project" value="TreeGrafter"/>
</dbReference>
<dbReference type="PROSITE" id="PS50106">
    <property type="entry name" value="PDZ"/>
    <property type="match status" value="1"/>
</dbReference>
<dbReference type="GO" id="GO:0008236">
    <property type="term" value="F:serine-type peptidase activity"/>
    <property type="evidence" value="ECO:0007669"/>
    <property type="project" value="UniProtKB-KW"/>
</dbReference>
<dbReference type="SUPFAM" id="SSF52096">
    <property type="entry name" value="ClpP/crotonase"/>
    <property type="match status" value="1"/>
</dbReference>
<proteinExistence type="inferred from homology"/>
<dbReference type="Pfam" id="PF00595">
    <property type="entry name" value="PDZ"/>
    <property type="match status" value="1"/>
</dbReference>
<dbReference type="PANTHER" id="PTHR32060">
    <property type="entry name" value="TAIL-SPECIFIC PROTEASE"/>
    <property type="match status" value="1"/>
</dbReference>
<dbReference type="Gene3D" id="2.30.42.10">
    <property type="match status" value="1"/>
</dbReference>
<dbReference type="FunFam" id="2.30.42.10:FF:000063">
    <property type="entry name" value="Peptidase, S41 family"/>
    <property type="match status" value="1"/>
</dbReference>
<dbReference type="InterPro" id="IPR036034">
    <property type="entry name" value="PDZ_sf"/>
</dbReference>
<dbReference type="Pfam" id="PF03572">
    <property type="entry name" value="Peptidase_S41"/>
    <property type="match status" value="1"/>
</dbReference>
<feature type="domain" description="PDZ" evidence="6">
    <location>
        <begin position="95"/>
        <end position="171"/>
    </location>
</feature>
<name>A0A0G0TBG0_9BACT</name>
<keyword evidence="3 5" id="KW-0378">Hydrolase</keyword>
<dbReference type="SUPFAM" id="SSF50156">
    <property type="entry name" value="PDZ domain-like"/>
    <property type="match status" value="1"/>
</dbReference>
<dbReference type="SMART" id="SM00228">
    <property type="entry name" value="PDZ"/>
    <property type="match status" value="1"/>
</dbReference>